<dbReference type="UniPathway" id="UPA00143"/>
<feature type="compositionally biased region" description="Low complexity" evidence="1">
    <location>
        <begin position="599"/>
        <end position="611"/>
    </location>
</feature>
<feature type="compositionally biased region" description="Basic and acidic residues" evidence="1">
    <location>
        <begin position="411"/>
        <end position="429"/>
    </location>
</feature>
<feature type="region of interest" description="Disordered" evidence="1">
    <location>
        <begin position="159"/>
        <end position="185"/>
    </location>
</feature>
<feature type="compositionally biased region" description="Basic and acidic residues" evidence="1">
    <location>
        <begin position="520"/>
        <end position="537"/>
    </location>
</feature>
<dbReference type="eggNOG" id="ENOG502SBHF">
    <property type="taxonomic scope" value="Eukaryota"/>
</dbReference>
<name>A0A177A1T6_9PEZI</name>
<feature type="compositionally biased region" description="Polar residues" evidence="1">
    <location>
        <begin position="585"/>
        <end position="598"/>
    </location>
</feature>
<feature type="compositionally biased region" description="Low complexity" evidence="1">
    <location>
        <begin position="465"/>
        <end position="475"/>
    </location>
</feature>
<feature type="region of interest" description="Disordered" evidence="1">
    <location>
        <begin position="1"/>
        <end position="25"/>
    </location>
</feature>
<feature type="compositionally biased region" description="Polar residues" evidence="1">
    <location>
        <begin position="439"/>
        <end position="448"/>
    </location>
</feature>
<feature type="compositionally biased region" description="Polar residues" evidence="1">
    <location>
        <begin position="485"/>
        <end position="494"/>
    </location>
</feature>
<dbReference type="RefSeq" id="XP_024321355.1">
    <property type="nucleotide sequence ID" value="XM_024471046.1"/>
</dbReference>
<feature type="region of interest" description="Disordered" evidence="1">
    <location>
        <begin position="199"/>
        <end position="284"/>
    </location>
</feature>
<feature type="compositionally biased region" description="Low complexity" evidence="1">
    <location>
        <begin position="623"/>
        <end position="634"/>
    </location>
</feature>
<feature type="compositionally biased region" description="Polar residues" evidence="1">
    <location>
        <begin position="202"/>
        <end position="211"/>
    </location>
</feature>
<proteinExistence type="predicted"/>
<feature type="compositionally biased region" description="Polar residues" evidence="1">
    <location>
        <begin position="247"/>
        <end position="278"/>
    </location>
</feature>
<dbReference type="OrthoDB" id="2587563at2759"/>
<feature type="compositionally biased region" description="Polar residues" evidence="1">
    <location>
        <begin position="505"/>
        <end position="518"/>
    </location>
</feature>
<dbReference type="EMBL" id="KV441405">
    <property type="protein sequence ID" value="OAF56057.1"/>
    <property type="molecule type" value="Genomic_DNA"/>
</dbReference>
<dbReference type="AlphaFoldDB" id="A0A177A1T6"/>
<evidence type="ECO:0000256" key="1">
    <source>
        <dbReference type="SAM" id="MobiDB-lite"/>
    </source>
</evidence>
<dbReference type="GO" id="GO:0016567">
    <property type="term" value="P:protein ubiquitination"/>
    <property type="evidence" value="ECO:0007669"/>
    <property type="project" value="UniProtKB-UniPathway"/>
</dbReference>
<feature type="compositionally biased region" description="Low complexity" evidence="1">
    <location>
        <begin position="554"/>
        <end position="567"/>
    </location>
</feature>
<feature type="compositionally biased region" description="Basic and acidic residues" evidence="1">
    <location>
        <begin position="451"/>
        <end position="462"/>
    </location>
</feature>
<accession>A0A177A1T6</accession>
<dbReference type="Proteomes" id="UP000077154">
    <property type="component" value="Unassembled WGS sequence"/>
</dbReference>
<feature type="region of interest" description="Disordered" evidence="1">
    <location>
        <begin position="110"/>
        <end position="138"/>
    </location>
</feature>
<organism evidence="2">
    <name type="scientific">Pseudogymnoascus destructans</name>
    <dbReference type="NCBI Taxonomy" id="655981"/>
    <lineage>
        <taxon>Eukaryota</taxon>
        <taxon>Fungi</taxon>
        <taxon>Dikarya</taxon>
        <taxon>Ascomycota</taxon>
        <taxon>Pezizomycotina</taxon>
        <taxon>Leotiomycetes</taxon>
        <taxon>Thelebolales</taxon>
        <taxon>Thelebolaceae</taxon>
        <taxon>Pseudogymnoascus</taxon>
    </lineage>
</organism>
<dbReference type="VEuPathDB" id="FungiDB:GMDG_02171"/>
<reference evidence="2" key="1">
    <citation type="submission" date="2016-03" db="EMBL/GenBank/DDBJ databases">
        <title>Updated assembly of Pseudogymnoascus destructans, the fungus causing white-nose syndrome of bats.</title>
        <authorList>
            <person name="Palmer J.M."/>
            <person name="Drees K.P."/>
            <person name="Foster J.T."/>
            <person name="Lindner D.L."/>
        </authorList>
    </citation>
    <scope>NUCLEOTIDE SEQUENCE [LARGE SCALE GENOMIC DNA]</scope>
    <source>
        <strain evidence="2">20631-21</strain>
    </source>
</reference>
<evidence type="ECO:0000313" key="2">
    <source>
        <dbReference type="EMBL" id="OAF56057.1"/>
    </source>
</evidence>
<protein>
    <submittedName>
        <fullName evidence="2">Uncharacterized protein</fullName>
    </submittedName>
</protein>
<dbReference type="GeneID" id="36290521"/>
<feature type="region of interest" description="Disordered" evidence="1">
    <location>
        <begin position="405"/>
        <end position="663"/>
    </location>
</feature>
<gene>
    <name evidence="2" type="ORF">VC83_07476</name>
</gene>
<sequence length="741" mass="80094">MQDATTARKPIPKSSAPSYKMPPKMPSLVVPRSGLPLEVGAPSGAASNGLIGLTLTDTLIEEMINCVQSGEAIRFSLGPDSSISYGSKTHQLTSTEDPFSYDIFQNHKASTGSPTNIDSAMANPAPRGPGKSASRGLWNLGSLTKNYTNIRTEMVDARGRTVKQMANDKVSKTSPKLKEPTQGSDDALETLRNTMAMENAKKSASTTQLVKDSSALPPPVQKRGSAAPLKTGSSNSFASKRALGKSNMRSSLPTSPALNAISSPSLGPTSVPASQQQAEKTKAIRGPIIHRLALGPATMGELEKLRTSAATPIEYKHAIEKVADEEDGKWKLTRKFFRELDVWKHDYESDAQRQTAIENAIHVYDRLRLNPSEPEWQMLLPVAERGTGKCLSRIQAKIAVGGNFAAKSKPKTSEDSSRESAGEDGDKASKPAKSAGMARTTSQNSATKSKAAKDREAQDKRLSGKSSAAKPAPKKVAPPKKQAKTTFKSAQFVSDSEEEEGDYMNNASSTSNKGSPTKKTPLDKPSDVKSNKRKSDAMDTIEATNGTAKKAKKAPSTSSSGLSSVSSSKHHVSDSGQSTHDVKTLQHSINNSRAKMNTSPKKSSPLASSPPTNASDMEDLHQSTSISPSSSSTDSIKRRAVDSEFDEPPKKKRPSGSNGATDAEMKSIYNRNQFRHVPTHCIDASARFQTVYDRYLKLYQELQADPSRLLNEHRKLMDLHDRVAQMKREIIESARDKSEDR</sequence>